<dbReference type="SUPFAM" id="SSF48403">
    <property type="entry name" value="Ankyrin repeat"/>
    <property type="match status" value="1"/>
</dbReference>
<gene>
    <name evidence="4" type="ORF">RIMI_LOCUS8201272</name>
</gene>
<dbReference type="EMBL" id="CAUEEQ010016094">
    <property type="protein sequence ID" value="CAJ0939965.1"/>
    <property type="molecule type" value="Genomic_DNA"/>
</dbReference>
<name>A0ABN9LE69_9NEOB</name>
<dbReference type="PANTHER" id="PTHR24124:SF7">
    <property type="entry name" value="NF-KAPPA-B INHIBITOR DELTA"/>
    <property type="match status" value="1"/>
</dbReference>
<keyword evidence="1" id="KW-0677">Repeat</keyword>
<keyword evidence="2 3" id="KW-0040">ANK repeat</keyword>
<evidence type="ECO:0000313" key="5">
    <source>
        <dbReference type="Proteomes" id="UP001176940"/>
    </source>
</evidence>
<dbReference type="Gene3D" id="1.25.40.20">
    <property type="entry name" value="Ankyrin repeat-containing domain"/>
    <property type="match status" value="1"/>
</dbReference>
<feature type="repeat" description="ANK" evidence="3">
    <location>
        <begin position="367"/>
        <end position="403"/>
    </location>
</feature>
<proteinExistence type="predicted"/>
<dbReference type="Proteomes" id="UP001176940">
    <property type="component" value="Unassembled WGS sequence"/>
</dbReference>
<keyword evidence="5" id="KW-1185">Reference proteome</keyword>
<sequence>MNSSRRSCLNDPDSFFTFVVSASLVDYQPDPGSVGPPSFLHDGSSHQNDDSIVFHRAAPHYTYSPLEDLYVSRPGPMYSHEDGYETGKTDTPAADMDVGVASPGSYMATIAHNPSWMGHSSGTCSTTRADTFLRMSGFVVPDLMPLELEEARSHIQSIGPEQLLHRDEDGDTILHLYTARGLRYQSYAVAERFLQYGQLDAKEHNGKSPLLVAVAANQPEIVYDLLTLGADVNASDRKGQTALHVAGTYGLSDVLRMFLALQQQRNIDVEARNYDGLTPLHCAVISQNNAFKSRKIQNTPTAYQRERETSECIELLLQMGASCTSQEIKSNKTVIHLAVQDGNVPLVKFFLEMSHANLPALINMKAHGNTALHMAAALQPTRSTEHLIQLLLFYGGDPSIRNLENDQPAHLVPPGEISEQTFGWFSTQV</sequence>
<dbReference type="SMART" id="SM00248">
    <property type="entry name" value="ANK"/>
    <property type="match status" value="6"/>
</dbReference>
<dbReference type="InterPro" id="IPR002110">
    <property type="entry name" value="Ankyrin_rpt"/>
</dbReference>
<evidence type="ECO:0000313" key="4">
    <source>
        <dbReference type="EMBL" id="CAJ0939965.1"/>
    </source>
</evidence>
<dbReference type="InterPro" id="IPR036770">
    <property type="entry name" value="Ankyrin_rpt-contain_sf"/>
</dbReference>
<evidence type="ECO:0000256" key="1">
    <source>
        <dbReference type="ARBA" id="ARBA00022737"/>
    </source>
</evidence>
<evidence type="ECO:0000256" key="2">
    <source>
        <dbReference type="ARBA" id="ARBA00023043"/>
    </source>
</evidence>
<dbReference type="PROSITE" id="PS50088">
    <property type="entry name" value="ANK_REPEAT"/>
    <property type="match status" value="2"/>
</dbReference>
<comment type="caution">
    <text evidence="4">The sequence shown here is derived from an EMBL/GenBank/DDBJ whole genome shotgun (WGS) entry which is preliminary data.</text>
</comment>
<dbReference type="PANTHER" id="PTHR24124">
    <property type="entry name" value="ANKYRIN REPEAT FAMILY A"/>
    <property type="match status" value="1"/>
</dbReference>
<evidence type="ECO:0000256" key="3">
    <source>
        <dbReference type="PROSITE-ProRule" id="PRU00023"/>
    </source>
</evidence>
<protein>
    <submittedName>
        <fullName evidence="4">Uncharacterized protein</fullName>
    </submittedName>
</protein>
<reference evidence="4" key="1">
    <citation type="submission" date="2023-07" db="EMBL/GenBank/DDBJ databases">
        <authorList>
            <person name="Stuckert A."/>
        </authorList>
    </citation>
    <scope>NUCLEOTIDE SEQUENCE</scope>
</reference>
<organism evidence="4 5">
    <name type="scientific">Ranitomeya imitator</name>
    <name type="common">mimic poison frog</name>
    <dbReference type="NCBI Taxonomy" id="111125"/>
    <lineage>
        <taxon>Eukaryota</taxon>
        <taxon>Metazoa</taxon>
        <taxon>Chordata</taxon>
        <taxon>Craniata</taxon>
        <taxon>Vertebrata</taxon>
        <taxon>Euteleostomi</taxon>
        <taxon>Amphibia</taxon>
        <taxon>Batrachia</taxon>
        <taxon>Anura</taxon>
        <taxon>Neobatrachia</taxon>
        <taxon>Hyloidea</taxon>
        <taxon>Dendrobatidae</taxon>
        <taxon>Dendrobatinae</taxon>
        <taxon>Ranitomeya</taxon>
    </lineage>
</organism>
<dbReference type="PROSITE" id="PS50297">
    <property type="entry name" value="ANK_REP_REGION"/>
    <property type="match status" value="2"/>
</dbReference>
<feature type="repeat" description="ANK" evidence="3">
    <location>
        <begin position="205"/>
        <end position="237"/>
    </location>
</feature>
<accession>A0ABN9LE69</accession>
<dbReference type="Pfam" id="PF12796">
    <property type="entry name" value="Ank_2"/>
    <property type="match status" value="2"/>
</dbReference>